<accession>A0A8S9ZK63</accession>
<name>A0A8S9ZK63_9BILA</name>
<dbReference type="Proteomes" id="UP000605970">
    <property type="component" value="Unassembled WGS sequence"/>
</dbReference>
<proteinExistence type="predicted"/>
<gene>
    <name evidence="1" type="ORF">Mgra_00006870</name>
</gene>
<organism evidence="1 2">
    <name type="scientific">Meloidogyne graminicola</name>
    <dbReference type="NCBI Taxonomy" id="189291"/>
    <lineage>
        <taxon>Eukaryota</taxon>
        <taxon>Metazoa</taxon>
        <taxon>Ecdysozoa</taxon>
        <taxon>Nematoda</taxon>
        <taxon>Chromadorea</taxon>
        <taxon>Rhabditida</taxon>
        <taxon>Tylenchina</taxon>
        <taxon>Tylenchomorpha</taxon>
        <taxon>Tylenchoidea</taxon>
        <taxon>Meloidogynidae</taxon>
        <taxon>Meloidogyninae</taxon>
        <taxon>Meloidogyne</taxon>
    </lineage>
</organism>
<evidence type="ECO:0000313" key="1">
    <source>
        <dbReference type="EMBL" id="KAF7633689.1"/>
    </source>
</evidence>
<protein>
    <recommendedName>
        <fullName evidence="3">MATH domain-containing protein</fullName>
    </recommendedName>
</protein>
<evidence type="ECO:0008006" key="3">
    <source>
        <dbReference type="Google" id="ProtNLM"/>
    </source>
</evidence>
<dbReference type="AlphaFoldDB" id="A0A8S9ZK63"/>
<keyword evidence="2" id="KW-1185">Reference proteome</keyword>
<dbReference type="CDD" id="cd00121">
    <property type="entry name" value="MATH"/>
    <property type="match status" value="1"/>
</dbReference>
<comment type="caution">
    <text evidence="1">The sequence shown here is derived from an EMBL/GenBank/DDBJ whole genome shotgun (WGS) entry which is preliminary data.</text>
</comment>
<dbReference type="InterPro" id="IPR002083">
    <property type="entry name" value="MATH/TRAF_dom"/>
</dbReference>
<dbReference type="EMBL" id="JABEBT010000071">
    <property type="protein sequence ID" value="KAF7633689.1"/>
    <property type="molecule type" value="Genomic_DNA"/>
</dbReference>
<evidence type="ECO:0000313" key="2">
    <source>
        <dbReference type="Proteomes" id="UP000605970"/>
    </source>
</evidence>
<dbReference type="OrthoDB" id="5904780at2759"/>
<reference evidence="1" key="1">
    <citation type="journal article" date="2020" name="Ecol. Evol.">
        <title>Genome structure and content of the rice root-knot nematode (Meloidogyne graminicola).</title>
        <authorList>
            <person name="Phan N.T."/>
            <person name="Danchin E.G.J."/>
            <person name="Klopp C."/>
            <person name="Perfus-Barbeoch L."/>
            <person name="Kozlowski D.K."/>
            <person name="Koutsovoulos G.D."/>
            <person name="Lopez-Roques C."/>
            <person name="Bouchez O."/>
            <person name="Zahm M."/>
            <person name="Besnard G."/>
            <person name="Bellafiore S."/>
        </authorList>
    </citation>
    <scope>NUCLEOTIDE SEQUENCE</scope>
    <source>
        <strain evidence="1">VN-18</strain>
    </source>
</reference>
<sequence>MDSSTIKMDFINTIVVLAKKQRDICDEIIKQAVAFKEMKPKQFQEAIQQFYSPESPTSGHAETHKEPLNIPLDMEPPSPELLPKPNPIPVFMSSSPLSINNNHHINSAVEAPLSDDNDVTLEVTEEVERELDRVVNEHIENGIKVANSDVNVPVPLEESSSPFMMQLVFCAKGASGKLYSAEQTINNFKWVMKINFKKAFEKGNKKIPFLLGLFLQCKGPADENYKGSMLSNPRELSFRIHNQLPGIPGLTKTKICRVPFEPPYTQTQGVYYELEGRQKMIEEGLIMENDLKIRVSVVLIFRTNSTGSLVDDD</sequence>